<dbReference type="GO" id="GO:1990573">
    <property type="term" value="P:potassium ion import across plasma membrane"/>
    <property type="evidence" value="ECO:0007669"/>
    <property type="project" value="TreeGrafter"/>
</dbReference>
<keyword evidence="9" id="KW-1133">Transmembrane helix</keyword>
<dbReference type="PRINTS" id="PR01320">
    <property type="entry name" value="KIRCHANNEL"/>
</dbReference>
<evidence type="ECO:0000256" key="9">
    <source>
        <dbReference type="ARBA" id="ARBA00022989"/>
    </source>
</evidence>
<keyword evidence="12 19" id="KW-0407">Ion channel</keyword>
<evidence type="ECO:0000256" key="17">
    <source>
        <dbReference type="ARBA" id="ARBA00032506"/>
    </source>
</evidence>
<dbReference type="SUPFAM" id="SSF81296">
    <property type="entry name" value="E set domains"/>
    <property type="match status" value="1"/>
</dbReference>
<dbReference type="GO" id="GO:0005886">
    <property type="term" value="C:plasma membrane"/>
    <property type="evidence" value="ECO:0007669"/>
    <property type="project" value="TreeGrafter"/>
</dbReference>
<dbReference type="PRINTS" id="PR01330">
    <property type="entry name" value="KIR34CHANNEL"/>
</dbReference>
<protein>
    <recommendedName>
        <fullName evidence="3">G protein-activated inward rectifier potassium channel 4</fullName>
    </recommendedName>
    <alternativeName>
        <fullName evidence="17">Cardiac inward rectifier</fullName>
    </alternativeName>
    <alternativeName>
        <fullName evidence="13">Heart KATP channel</fullName>
    </alternativeName>
    <alternativeName>
        <fullName evidence="16">Inward rectifier K(+) channel Kir3.4</fullName>
    </alternativeName>
    <alternativeName>
        <fullName evidence="14">KATP-1</fullName>
    </alternativeName>
    <alternativeName>
        <fullName evidence="15">Potassium channel, inwardly rectifying subfamily J member 5</fullName>
    </alternativeName>
</protein>
<comment type="catalytic activity">
    <reaction evidence="18">
        <text>K(+)(in) = K(+)(out)</text>
        <dbReference type="Rhea" id="RHEA:29463"/>
        <dbReference type="ChEBI" id="CHEBI:29103"/>
    </reaction>
</comment>
<evidence type="ECO:0000256" key="20">
    <source>
        <dbReference type="SAM" id="MobiDB-lite"/>
    </source>
</evidence>
<dbReference type="Proteomes" id="UP000694892">
    <property type="component" value="Chromosome 7S"/>
</dbReference>
<evidence type="ECO:0000259" key="21">
    <source>
        <dbReference type="Pfam" id="PF17655"/>
    </source>
</evidence>
<gene>
    <name evidence="22" type="ORF">XELAEV_18037334mg</name>
</gene>
<dbReference type="InterPro" id="IPR003277">
    <property type="entry name" value="K_chnl_inward-rec_Kir3.4"/>
</dbReference>
<dbReference type="InterPro" id="IPR016449">
    <property type="entry name" value="K_chnl_inward-rec_Kir"/>
</dbReference>
<keyword evidence="10 19" id="KW-0406">Ion transport</keyword>
<keyword evidence="11" id="KW-0472">Membrane</keyword>
<feature type="compositionally biased region" description="Polar residues" evidence="20">
    <location>
        <begin position="130"/>
        <end position="139"/>
    </location>
</feature>
<name>A0A974HAB0_XENLA</name>
<dbReference type="AlphaFoldDB" id="A0A974HAB0"/>
<proteinExistence type="inferred from homology"/>
<evidence type="ECO:0000256" key="19">
    <source>
        <dbReference type="RuleBase" id="RU003822"/>
    </source>
</evidence>
<evidence type="ECO:0000256" key="1">
    <source>
        <dbReference type="ARBA" id="ARBA00004141"/>
    </source>
</evidence>
<evidence type="ECO:0000256" key="11">
    <source>
        <dbReference type="ARBA" id="ARBA00023136"/>
    </source>
</evidence>
<feature type="domain" description="Inward rectifier potassium channel C-terminal" evidence="21">
    <location>
        <begin position="53"/>
        <end position="116"/>
    </location>
</feature>
<dbReference type="Gene3D" id="2.60.40.1400">
    <property type="entry name" value="G protein-activated inward rectifier potassium channel 1"/>
    <property type="match status" value="1"/>
</dbReference>
<evidence type="ECO:0000256" key="10">
    <source>
        <dbReference type="ARBA" id="ARBA00023065"/>
    </source>
</evidence>
<evidence type="ECO:0000256" key="3">
    <source>
        <dbReference type="ARBA" id="ARBA00015882"/>
    </source>
</evidence>
<keyword evidence="8 19" id="KW-0630">Potassium</keyword>
<evidence type="ECO:0000256" key="16">
    <source>
        <dbReference type="ARBA" id="ARBA00032153"/>
    </source>
</evidence>
<keyword evidence="7 19" id="KW-0851">Voltage-gated channel</keyword>
<evidence type="ECO:0000256" key="13">
    <source>
        <dbReference type="ARBA" id="ARBA00031132"/>
    </source>
</evidence>
<keyword evidence="6 19" id="KW-0812">Transmembrane</keyword>
<sequence>MARDLRVSINQDLEVDITPRKPKKLPKQAREDPTLTIDRTHLLSEHKKTRQRYMEKDGMTCQARCSYVDSEVLWGHRFTPVLTLEKGFYEVNYTTFHETYETLTPSCSAKELEEIQHGEQLLRHNYYTGQRNNSAQNGAPRSEDKHKNTTKLKFRKH</sequence>
<feature type="region of interest" description="Disordered" evidence="20">
    <location>
        <begin position="130"/>
        <end position="157"/>
    </location>
</feature>
<organism evidence="22 23">
    <name type="scientific">Xenopus laevis</name>
    <name type="common">African clawed frog</name>
    <dbReference type="NCBI Taxonomy" id="8355"/>
    <lineage>
        <taxon>Eukaryota</taxon>
        <taxon>Metazoa</taxon>
        <taxon>Chordata</taxon>
        <taxon>Craniata</taxon>
        <taxon>Vertebrata</taxon>
        <taxon>Euteleostomi</taxon>
        <taxon>Amphibia</taxon>
        <taxon>Batrachia</taxon>
        <taxon>Anura</taxon>
        <taxon>Pipoidea</taxon>
        <taxon>Pipidae</taxon>
        <taxon>Xenopodinae</taxon>
        <taxon>Xenopus</taxon>
        <taxon>Xenopus</taxon>
    </lineage>
</organism>
<evidence type="ECO:0000256" key="5">
    <source>
        <dbReference type="ARBA" id="ARBA00022538"/>
    </source>
</evidence>
<feature type="compositionally biased region" description="Basic residues" evidence="20">
    <location>
        <begin position="148"/>
        <end position="157"/>
    </location>
</feature>
<keyword evidence="5 19" id="KW-0633">Potassium transport</keyword>
<reference evidence="23" key="1">
    <citation type="journal article" date="2016" name="Nature">
        <title>Genome evolution in the allotetraploid frog Xenopus laevis.</title>
        <authorList>
            <person name="Session A.M."/>
            <person name="Uno Y."/>
            <person name="Kwon T."/>
            <person name="Chapman J.A."/>
            <person name="Toyoda A."/>
            <person name="Takahashi S."/>
            <person name="Fukui A."/>
            <person name="Hikosaka A."/>
            <person name="Suzuki A."/>
            <person name="Kondo M."/>
            <person name="van Heeringen S.J."/>
            <person name="Quigley I."/>
            <person name="Heinz S."/>
            <person name="Ogino H."/>
            <person name="Ochi H."/>
            <person name="Hellsten U."/>
            <person name="Lyons J.B."/>
            <person name="Simakov O."/>
            <person name="Putnam N."/>
            <person name="Stites J."/>
            <person name="Kuroki Y."/>
            <person name="Tanaka T."/>
            <person name="Michiue T."/>
            <person name="Watanabe M."/>
            <person name="Bogdanovic O."/>
            <person name="Lister R."/>
            <person name="Georgiou G."/>
            <person name="Paranjpe S.S."/>
            <person name="van Kruijsbergen I."/>
            <person name="Shu S."/>
            <person name="Carlson J."/>
            <person name="Kinoshita T."/>
            <person name="Ohta Y."/>
            <person name="Mawaribuchi S."/>
            <person name="Jenkins J."/>
            <person name="Grimwood J."/>
            <person name="Schmutz J."/>
            <person name="Mitros T."/>
            <person name="Mozaffari S.V."/>
            <person name="Suzuki Y."/>
            <person name="Haramoto Y."/>
            <person name="Yamamoto T.S."/>
            <person name="Takagi C."/>
            <person name="Heald R."/>
            <person name="Miller K."/>
            <person name="Haudenschild C."/>
            <person name="Kitzman J."/>
            <person name="Nakayama T."/>
            <person name="Izutsu Y."/>
            <person name="Robert J."/>
            <person name="Fortriede J."/>
            <person name="Burns K."/>
            <person name="Lotay V."/>
            <person name="Karimi K."/>
            <person name="Yasuoka Y."/>
            <person name="Dichmann D.S."/>
            <person name="Flajnik M.F."/>
            <person name="Houston D.W."/>
            <person name="Shendure J."/>
            <person name="DuPasquier L."/>
            <person name="Vize P.D."/>
            <person name="Zorn A.M."/>
            <person name="Ito M."/>
            <person name="Marcotte E.M."/>
            <person name="Wallingford J.B."/>
            <person name="Ito Y."/>
            <person name="Asashima M."/>
            <person name="Ueno N."/>
            <person name="Matsuda Y."/>
            <person name="Veenstra G.J."/>
            <person name="Fujiyama A."/>
            <person name="Harland R.M."/>
            <person name="Taira M."/>
            <person name="Rokhsar D.S."/>
        </authorList>
    </citation>
    <scope>NUCLEOTIDE SEQUENCE [LARGE SCALE GENOMIC DNA]</scope>
    <source>
        <strain evidence="23">J</strain>
    </source>
</reference>
<dbReference type="GO" id="GO:0034765">
    <property type="term" value="P:regulation of monoatomic ion transmembrane transport"/>
    <property type="evidence" value="ECO:0007669"/>
    <property type="project" value="TreeGrafter"/>
</dbReference>
<dbReference type="GO" id="GO:0034702">
    <property type="term" value="C:monoatomic ion channel complex"/>
    <property type="evidence" value="ECO:0007669"/>
    <property type="project" value="UniProtKB-KW"/>
</dbReference>
<evidence type="ECO:0000256" key="14">
    <source>
        <dbReference type="ARBA" id="ARBA00031169"/>
    </source>
</evidence>
<evidence type="ECO:0000256" key="18">
    <source>
        <dbReference type="ARBA" id="ARBA00034430"/>
    </source>
</evidence>
<evidence type="ECO:0000256" key="6">
    <source>
        <dbReference type="ARBA" id="ARBA00022692"/>
    </source>
</evidence>
<keyword evidence="4 19" id="KW-0813">Transport</keyword>
<dbReference type="Pfam" id="PF17655">
    <property type="entry name" value="IRK_C"/>
    <property type="match status" value="1"/>
</dbReference>
<dbReference type="InterPro" id="IPR041647">
    <property type="entry name" value="IRK_C"/>
</dbReference>
<evidence type="ECO:0000313" key="22">
    <source>
        <dbReference type="EMBL" id="OCT70415.1"/>
    </source>
</evidence>
<evidence type="ECO:0000256" key="2">
    <source>
        <dbReference type="ARBA" id="ARBA00008443"/>
    </source>
</evidence>
<evidence type="ECO:0000256" key="15">
    <source>
        <dbReference type="ARBA" id="ARBA00031386"/>
    </source>
</evidence>
<dbReference type="InterPro" id="IPR013518">
    <property type="entry name" value="K_chnl_inward-rec_Kir_cyto"/>
</dbReference>
<evidence type="ECO:0000256" key="8">
    <source>
        <dbReference type="ARBA" id="ARBA00022958"/>
    </source>
</evidence>
<evidence type="ECO:0000256" key="4">
    <source>
        <dbReference type="ARBA" id="ARBA00022448"/>
    </source>
</evidence>
<dbReference type="GO" id="GO:0015467">
    <property type="term" value="F:G-protein activated inward rectifier potassium channel activity"/>
    <property type="evidence" value="ECO:0007669"/>
    <property type="project" value="InterPro"/>
</dbReference>
<evidence type="ECO:0000256" key="7">
    <source>
        <dbReference type="ARBA" id="ARBA00022882"/>
    </source>
</evidence>
<dbReference type="InterPro" id="IPR014756">
    <property type="entry name" value="Ig_E-set"/>
</dbReference>
<dbReference type="PANTHER" id="PTHR11767">
    <property type="entry name" value="INWARD RECTIFIER POTASSIUM CHANNEL"/>
    <property type="match status" value="1"/>
</dbReference>
<comment type="subcellular location">
    <subcellularLocation>
        <location evidence="1 19">Membrane</location>
        <topology evidence="1 19">Multi-pass membrane protein</topology>
    </subcellularLocation>
</comment>
<evidence type="ECO:0000313" key="23">
    <source>
        <dbReference type="Proteomes" id="UP000694892"/>
    </source>
</evidence>
<accession>A0A974HAB0</accession>
<dbReference type="EMBL" id="CM004479">
    <property type="protein sequence ID" value="OCT70415.1"/>
    <property type="molecule type" value="Genomic_DNA"/>
</dbReference>
<evidence type="ECO:0000256" key="12">
    <source>
        <dbReference type="ARBA" id="ARBA00023303"/>
    </source>
</evidence>
<dbReference type="PANTHER" id="PTHR11767:SF52">
    <property type="entry name" value="G PROTEIN-ACTIVATED INWARD RECTIFIER POTASSIUM CHANNEL 4"/>
    <property type="match status" value="1"/>
</dbReference>
<comment type="similarity">
    <text evidence="2">Belongs to the inward rectifier-type potassium channel (TC 1.A.2.1) family. KCNJ5 subfamily.</text>
</comment>